<sequence length="112" mass="12867">MLCRKQPKLANLYNRRPSTAASCCVCGCVRVRVCLLLSRGQSGNRKSAPPVISQEETARTSVVQEVFISYCFLESPKSIVKSVCVFFFCFLNLFLKSPYQHGIDFRWNYSRW</sequence>
<proteinExistence type="predicted"/>
<dbReference type="EMBL" id="HBUE01029947">
    <property type="protein sequence ID" value="CAG6456075.1"/>
    <property type="molecule type" value="Transcribed_RNA"/>
</dbReference>
<dbReference type="EMBL" id="HBUE01029948">
    <property type="protein sequence ID" value="CAG6456078.1"/>
    <property type="molecule type" value="Transcribed_RNA"/>
</dbReference>
<accession>A0A8D8F3G3</accession>
<organism evidence="1">
    <name type="scientific">Culex pipiens</name>
    <name type="common">House mosquito</name>
    <dbReference type="NCBI Taxonomy" id="7175"/>
    <lineage>
        <taxon>Eukaryota</taxon>
        <taxon>Metazoa</taxon>
        <taxon>Ecdysozoa</taxon>
        <taxon>Arthropoda</taxon>
        <taxon>Hexapoda</taxon>
        <taxon>Insecta</taxon>
        <taxon>Pterygota</taxon>
        <taxon>Neoptera</taxon>
        <taxon>Endopterygota</taxon>
        <taxon>Diptera</taxon>
        <taxon>Nematocera</taxon>
        <taxon>Culicoidea</taxon>
        <taxon>Culicidae</taxon>
        <taxon>Culicinae</taxon>
        <taxon>Culicini</taxon>
        <taxon>Culex</taxon>
        <taxon>Culex</taxon>
    </lineage>
</organism>
<dbReference type="AlphaFoldDB" id="A0A8D8F3G3"/>
<dbReference type="EMBL" id="HBUE01029946">
    <property type="protein sequence ID" value="CAG6456073.1"/>
    <property type="molecule type" value="Transcribed_RNA"/>
</dbReference>
<name>A0A8D8F3G3_CULPI</name>
<dbReference type="EMBL" id="HBUE01029949">
    <property type="protein sequence ID" value="CAG6456081.1"/>
    <property type="molecule type" value="Transcribed_RNA"/>
</dbReference>
<dbReference type="EMBL" id="HBUE01029945">
    <property type="protein sequence ID" value="CAG6456071.1"/>
    <property type="molecule type" value="Transcribed_RNA"/>
</dbReference>
<evidence type="ECO:0000313" key="1">
    <source>
        <dbReference type="EMBL" id="CAG6456073.1"/>
    </source>
</evidence>
<reference evidence="1" key="1">
    <citation type="submission" date="2021-05" db="EMBL/GenBank/DDBJ databases">
        <authorList>
            <person name="Alioto T."/>
            <person name="Alioto T."/>
            <person name="Gomez Garrido J."/>
        </authorList>
    </citation>
    <scope>NUCLEOTIDE SEQUENCE</scope>
</reference>
<protein>
    <submittedName>
        <fullName evidence="1">(northern house mosquito) hypothetical protein</fullName>
    </submittedName>
</protein>